<protein>
    <submittedName>
        <fullName evidence="1">Uncharacterized protein</fullName>
    </submittedName>
</protein>
<evidence type="ECO:0000313" key="1">
    <source>
        <dbReference type="EMBL" id="KAK3704630.1"/>
    </source>
</evidence>
<proteinExistence type="predicted"/>
<accession>A0ACC3MVK4</accession>
<keyword evidence="2" id="KW-1185">Reference proteome</keyword>
<gene>
    <name evidence="1" type="ORF">LTR37_013729</name>
</gene>
<dbReference type="Proteomes" id="UP001281147">
    <property type="component" value="Unassembled WGS sequence"/>
</dbReference>
<dbReference type="EMBL" id="JAUTXU010000137">
    <property type="protein sequence ID" value="KAK3704630.1"/>
    <property type="molecule type" value="Genomic_DNA"/>
</dbReference>
<name>A0ACC3MVK4_9PEZI</name>
<sequence>MSVAKGMSGIVAALRLPLGKVELKKPKVGEPRKGRIEDLRQLFGEMVDCETRCRLKLGPSYERVATLRSLHADAVRQQHECEKKLHAARQAHPDSMKGKATWYEEDEDKRGGKKLLLQLGGSIVPTVCFCWWFCVWLPDAMAEHFDGGGR</sequence>
<comment type="caution">
    <text evidence="1">The sequence shown here is derived from an EMBL/GenBank/DDBJ whole genome shotgun (WGS) entry which is preliminary data.</text>
</comment>
<reference evidence="1" key="1">
    <citation type="submission" date="2023-07" db="EMBL/GenBank/DDBJ databases">
        <title>Black Yeasts Isolated from many extreme environments.</title>
        <authorList>
            <person name="Coleine C."/>
            <person name="Stajich J.E."/>
            <person name="Selbmann L."/>
        </authorList>
    </citation>
    <scope>NUCLEOTIDE SEQUENCE</scope>
    <source>
        <strain evidence="1">CCFEE 5714</strain>
    </source>
</reference>
<evidence type="ECO:0000313" key="2">
    <source>
        <dbReference type="Proteomes" id="UP001281147"/>
    </source>
</evidence>
<organism evidence="1 2">
    <name type="scientific">Vermiconidia calcicola</name>
    <dbReference type="NCBI Taxonomy" id="1690605"/>
    <lineage>
        <taxon>Eukaryota</taxon>
        <taxon>Fungi</taxon>
        <taxon>Dikarya</taxon>
        <taxon>Ascomycota</taxon>
        <taxon>Pezizomycotina</taxon>
        <taxon>Dothideomycetes</taxon>
        <taxon>Dothideomycetidae</taxon>
        <taxon>Mycosphaerellales</taxon>
        <taxon>Extremaceae</taxon>
        <taxon>Vermiconidia</taxon>
    </lineage>
</organism>